<dbReference type="PRINTS" id="PR00120">
    <property type="entry name" value="HATPASE"/>
</dbReference>
<dbReference type="SUPFAM" id="SSF56784">
    <property type="entry name" value="HAD-like"/>
    <property type="match status" value="1"/>
</dbReference>
<dbReference type="InterPro" id="IPR023214">
    <property type="entry name" value="HAD_sf"/>
</dbReference>
<comment type="subcellular location">
    <subcellularLocation>
        <location evidence="1">Membrane</location>
        <topology evidence="1">Multi-pass membrane protein</topology>
    </subcellularLocation>
</comment>
<keyword evidence="4" id="KW-0460">Magnesium</keyword>
<dbReference type="InterPro" id="IPR023299">
    <property type="entry name" value="ATPase_P-typ_cyto_dom_N"/>
</dbReference>
<evidence type="ECO:0000256" key="2">
    <source>
        <dbReference type="ARBA" id="ARBA00022692"/>
    </source>
</evidence>
<gene>
    <name evidence="8" type="ORF">ODALV1_LOCUS1903</name>
</gene>
<name>A0ABP1PRL9_9HEXA</name>
<dbReference type="SUPFAM" id="SSF81660">
    <property type="entry name" value="Metal cation-transporting ATPase, ATP-binding domain N"/>
    <property type="match status" value="1"/>
</dbReference>
<reference evidence="8 9" key="1">
    <citation type="submission" date="2024-08" db="EMBL/GenBank/DDBJ databases">
        <authorList>
            <person name="Cucini C."/>
            <person name="Frati F."/>
        </authorList>
    </citation>
    <scope>NUCLEOTIDE SEQUENCE [LARGE SCALE GENOMIC DNA]</scope>
</reference>
<dbReference type="InterPro" id="IPR001757">
    <property type="entry name" value="P_typ_ATPase"/>
</dbReference>
<evidence type="ECO:0000256" key="5">
    <source>
        <dbReference type="ARBA" id="ARBA00022989"/>
    </source>
</evidence>
<dbReference type="NCBIfam" id="TIGR01494">
    <property type="entry name" value="ATPase_P-type"/>
    <property type="match status" value="1"/>
</dbReference>
<dbReference type="InterPro" id="IPR036412">
    <property type="entry name" value="HAD-like_sf"/>
</dbReference>
<keyword evidence="9" id="KW-1185">Reference proteome</keyword>
<sequence length="271" mass="30231">MPLHQMKELLDKSEILNVLEFTSTRKRMSVVVRAPDGKIQLYCKGTDSVIYERLSPELTAENIKLKTHEHLEEFATQGLRTLCCAVAGISQEAYDEWRETYHKASTDIHNRELKLEEASDLIERNLRLLGATVIEDKLQEKVPETIASLLKAGISVWVLTGDKQEIAINIGYSCRLLNQSMELLVINRDSLDVVEYVTQQTGAVTLAIGDGANDVAMTQKAHIGVGISGVEGLQAACASDYAVAQCHYLTTLPFVHGAWNYDRMTKLIFYS</sequence>
<proteinExistence type="predicted"/>
<dbReference type="PRINTS" id="PR00119">
    <property type="entry name" value="CATATPASE"/>
</dbReference>
<dbReference type="Proteomes" id="UP001642540">
    <property type="component" value="Unassembled WGS sequence"/>
</dbReference>
<evidence type="ECO:0000313" key="9">
    <source>
        <dbReference type="Proteomes" id="UP001642540"/>
    </source>
</evidence>
<evidence type="ECO:0000256" key="1">
    <source>
        <dbReference type="ARBA" id="ARBA00004141"/>
    </source>
</evidence>
<evidence type="ECO:0000256" key="6">
    <source>
        <dbReference type="ARBA" id="ARBA00023136"/>
    </source>
</evidence>
<dbReference type="Pfam" id="PF13246">
    <property type="entry name" value="Cation_ATPase"/>
    <property type="match status" value="1"/>
</dbReference>
<evidence type="ECO:0000256" key="4">
    <source>
        <dbReference type="ARBA" id="ARBA00022842"/>
    </source>
</evidence>
<protein>
    <recommendedName>
        <fullName evidence="7">P-type ATPase C-terminal domain-containing protein</fullName>
    </recommendedName>
</protein>
<keyword evidence="2" id="KW-0812">Transmembrane</keyword>
<keyword evidence="6" id="KW-0472">Membrane</keyword>
<accession>A0ABP1PRL9</accession>
<dbReference type="Gene3D" id="3.40.50.1000">
    <property type="entry name" value="HAD superfamily/HAD-like"/>
    <property type="match status" value="2"/>
</dbReference>
<feature type="domain" description="P-type ATPase C-terminal" evidence="7">
    <location>
        <begin position="236"/>
        <end position="271"/>
    </location>
</feature>
<comment type="caution">
    <text evidence="8">The sequence shown here is derived from an EMBL/GenBank/DDBJ whole genome shotgun (WGS) entry which is preliminary data.</text>
</comment>
<dbReference type="Pfam" id="PF16212">
    <property type="entry name" value="PhoLip_ATPase_C"/>
    <property type="match status" value="1"/>
</dbReference>
<evidence type="ECO:0000256" key="3">
    <source>
        <dbReference type="ARBA" id="ARBA00022723"/>
    </source>
</evidence>
<keyword evidence="3" id="KW-0479">Metal-binding</keyword>
<dbReference type="Gene3D" id="3.40.1110.10">
    <property type="entry name" value="Calcium-transporting ATPase, cytoplasmic domain N"/>
    <property type="match status" value="1"/>
</dbReference>
<organism evidence="8 9">
    <name type="scientific">Orchesella dallaii</name>
    <dbReference type="NCBI Taxonomy" id="48710"/>
    <lineage>
        <taxon>Eukaryota</taxon>
        <taxon>Metazoa</taxon>
        <taxon>Ecdysozoa</taxon>
        <taxon>Arthropoda</taxon>
        <taxon>Hexapoda</taxon>
        <taxon>Collembola</taxon>
        <taxon>Entomobryomorpha</taxon>
        <taxon>Entomobryoidea</taxon>
        <taxon>Orchesellidae</taxon>
        <taxon>Orchesellinae</taxon>
        <taxon>Orchesella</taxon>
    </lineage>
</organism>
<keyword evidence="5" id="KW-1133">Transmembrane helix</keyword>
<dbReference type="PANTHER" id="PTHR24092:SF150">
    <property type="entry name" value="PHOSPHOLIPID-TRANSPORTING ATPASE"/>
    <property type="match status" value="1"/>
</dbReference>
<evidence type="ECO:0000259" key="7">
    <source>
        <dbReference type="Pfam" id="PF16212"/>
    </source>
</evidence>
<evidence type="ECO:0000313" key="8">
    <source>
        <dbReference type="EMBL" id="CAL8071819.1"/>
    </source>
</evidence>
<dbReference type="InterPro" id="IPR032630">
    <property type="entry name" value="P_typ_ATPase_c"/>
</dbReference>
<dbReference type="PANTHER" id="PTHR24092">
    <property type="entry name" value="PROBABLE PHOSPHOLIPID-TRANSPORTING ATPASE"/>
    <property type="match status" value="1"/>
</dbReference>
<dbReference type="EMBL" id="CAXLJM020000006">
    <property type="protein sequence ID" value="CAL8071819.1"/>
    <property type="molecule type" value="Genomic_DNA"/>
</dbReference>